<organism evidence="3 4">
    <name type="scientific">Cyclostephanos tholiformis</name>
    <dbReference type="NCBI Taxonomy" id="382380"/>
    <lineage>
        <taxon>Eukaryota</taxon>
        <taxon>Sar</taxon>
        <taxon>Stramenopiles</taxon>
        <taxon>Ochrophyta</taxon>
        <taxon>Bacillariophyta</taxon>
        <taxon>Coscinodiscophyceae</taxon>
        <taxon>Thalassiosirophycidae</taxon>
        <taxon>Stephanodiscales</taxon>
        <taxon>Stephanodiscaceae</taxon>
        <taxon>Cyclostephanos</taxon>
    </lineage>
</organism>
<evidence type="ECO:0000313" key="4">
    <source>
        <dbReference type="Proteomes" id="UP001530377"/>
    </source>
</evidence>
<comment type="caution">
    <text evidence="3">The sequence shown here is derived from an EMBL/GenBank/DDBJ whole genome shotgun (WGS) entry which is preliminary data.</text>
</comment>
<feature type="compositionally biased region" description="Polar residues" evidence="1">
    <location>
        <begin position="88"/>
        <end position="97"/>
    </location>
</feature>
<proteinExistence type="predicted"/>
<dbReference type="PANTHER" id="PTHR12705">
    <property type="entry name" value="ORIGIN RECOGNITION COMPLEX SUBUNIT 5"/>
    <property type="match status" value="1"/>
</dbReference>
<dbReference type="InterPro" id="IPR020796">
    <property type="entry name" value="ORC5"/>
</dbReference>
<feature type="compositionally biased region" description="Low complexity" evidence="1">
    <location>
        <begin position="98"/>
        <end position="123"/>
    </location>
</feature>
<evidence type="ECO:0000313" key="3">
    <source>
        <dbReference type="EMBL" id="KAL3822526.1"/>
    </source>
</evidence>
<feature type="domain" description="Origin recognition complex subunit 5 C-terminal" evidence="2">
    <location>
        <begin position="780"/>
        <end position="942"/>
    </location>
</feature>
<keyword evidence="4" id="KW-1185">Reference proteome</keyword>
<feature type="region of interest" description="Disordered" evidence="1">
    <location>
        <begin position="1"/>
        <end position="43"/>
    </location>
</feature>
<dbReference type="InterPro" id="IPR027417">
    <property type="entry name" value="P-loop_NTPase"/>
</dbReference>
<accession>A0ABD3SDN3</accession>
<reference evidence="3 4" key="1">
    <citation type="submission" date="2024-10" db="EMBL/GenBank/DDBJ databases">
        <title>Updated reference genomes for cyclostephanoid diatoms.</title>
        <authorList>
            <person name="Roberts W.R."/>
            <person name="Alverson A.J."/>
        </authorList>
    </citation>
    <scope>NUCLEOTIDE SEQUENCE [LARGE SCALE GENOMIC DNA]</scope>
    <source>
        <strain evidence="3 4">AJA228-03</strain>
    </source>
</reference>
<dbReference type="AlphaFoldDB" id="A0ABD3SDN3"/>
<protein>
    <recommendedName>
        <fullName evidence="2">Origin recognition complex subunit 5 C-terminal domain-containing protein</fullName>
    </recommendedName>
</protein>
<feature type="region of interest" description="Disordered" evidence="1">
    <location>
        <begin position="811"/>
        <end position="830"/>
    </location>
</feature>
<feature type="region of interest" description="Disordered" evidence="1">
    <location>
        <begin position="88"/>
        <end position="138"/>
    </location>
</feature>
<name>A0ABD3SDN3_9STRA</name>
<dbReference type="EMBL" id="JALLPB020000062">
    <property type="protein sequence ID" value="KAL3822526.1"/>
    <property type="molecule type" value="Genomic_DNA"/>
</dbReference>
<dbReference type="InterPro" id="IPR047088">
    <property type="entry name" value="ORC5_C"/>
</dbReference>
<gene>
    <name evidence="3" type="ORF">ACHAXA_007637</name>
</gene>
<feature type="region of interest" description="Disordered" evidence="1">
    <location>
        <begin position="422"/>
        <end position="457"/>
    </location>
</feature>
<dbReference type="SUPFAM" id="SSF52540">
    <property type="entry name" value="P-loop containing nucleoside triphosphate hydrolases"/>
    <property type="match status" value="1"/>
</dbReference>
<evidence type="ECO:0000256" key="1">
    <source>
        <dbReference type="SAM" id="MobiDB-lite"/>
    </source>
</evidence>
<feature type="compositionally biased region" description="Polar residues" evidence="1">
    <location>
        <begin position="11"/>
        <end position="21"/>
    </location>
</feature>
<dbReference type="PANTHER" id="PTHR12705:SF0">
    <property type="entry name" value="ORIGIN RECOGNITION COMPLEX SUBUNIT 5"/>
    <property type="match status" value="1"/>
</dbReference>
<sequence length="944" mass="105009">MMEKESKSRRSFPQTLLTRAQASEEGSVDSNYSDENEIDNDRVKEKWRTYGAAEDFTFEVIHEAVGDGQDDDLGDGFKLLTQSNELFKGSSMNSDHASSGGTSDENSSSSSSSEDYESDSGSSIGEVSDTTPLQERRERNVLRNNAYIENIKLGLNAMMNGYTTGTTEEVSSCREKKMTISEKTDCDTSENHANVKEEILGKKRRGMLFFTGAQKKRVMSPPNTQEERHYTAKFIAELKLKYPHRSRQIHILCSHLVSIVQKSKFAWQMADNIRSSGNIQYSEASYQGDVKLAASAPIVITGAGGNGKTCIVRDALEILQRGACRGATPSSVAVAYVDCASSDSGSVASVMHSAYRQLFECIHPSFTFSHVRLKGNENTDKKIKLVPKKGHSTLAGDNFAEEDEHYIADEDSIAEDLLEQQRNRKQESRLVKKPKNEEKAGKLTMHNNDQKNPRQTRLRNTLTRGVAREAAGDVSNLKGSLQNATNRMTQSSGSAAVALFGRATSALIQGNPSKKKSPENWRCTFLILDNADRILSWKKNGSVSPLTALFSLPSVFGINLTLIFISRSTILQYSPVHNPPGTLFDAIHPVTIHFDSYTSVDIIKSIMLVPHVKKAIMGQSSCDSHLFICNRAKTLRSKMKDIMYSSMMNSFVPSVISTTHDMTEIIRLARFHWPEYVAPLEKCGVCDDPVVAELMWKVLDRLSSDGSALCESNHDSKCTFCLSLSSRADKSMDPNMLKQELSEKLDANVRESMRALLSSTIMMPGRVLPTKNSNPYAGRLPYVTKFLLLAAFLCQHKRKDQDTNLFTTANTGKSKRRRTNMSEDGSAYAMSSKDLTQRQASFPLERMLSVFSSIIGQYGHRHYMPFKEVGVTIVAQLGTTHLFQSISQLIATGLLRNNDREKSDVKYDHDLMEIMSGKFSCMVSRDDAQVIASSVGFPLEKYCL</sequence>
<dbReference type="Proteomes" id="UP001530377">
    <property type="component" value="Unassembled WGS sequence"/>
</dbReference>
<evidence type="ECO:0000259" key="2">
    <source>
        <dbReference type="Pfam" id="PF14630"/>
    </source>
</evidence>
<dbReference type="Pfam" id="PF14630">
    <property type="entry name" value="ORC5_C"/>
    <property type="match status" value="1"/>
</dbReference>
<dbReference type="Gene3D" id="3.40.50.300">
    <property type="entry name" value="P-loop containing nucleotide triphosphate hydrolases"/>
    <property type="match status" value="1"/>
</dbReference>
<feature type="compositionally biased region" description="Basic and acidic residues" evidence="1">
    <location>
        <begin position="422"/>
        <end position="441"/>
    </location>
</feature>